<evidence type="ECO:0008006" key="2">
    <source>
        <dbReference type="Google" id="ProtNLM"/>
    </source>
</evidence>
<feature type="non-terminal residue" evidence="1">
    <location>
        <position position="1"/>
    </location>
</feature>
<sequence>ALAGVGVGNLSINLWMNSSDNTTNQYALIIGNDLVGPSDQWIIVTMTASGEIQAQAHSTGNDITLTGSADVQENEWNMVTVIRKDVSNWSLYINSILVVSDIEPVLTLGTAFNNANMTIGNSNHPTDFGLQWNGTIDEIGIFLNRTLSQSEINDFYNGGAGKKPTIQSFINETWQRTITDDIIWNVQGCDTDGDCGFAVANRTLFLDAGPPQITIIHPSGNEGSNIIGGSQDLNWSIIELNPDECWYNYNGTNVSVTCSDNNTTFILELNNLNLTFYANDTLGNENSTFTSWFYNILAEGETFNDFVFETATEDFSLNISILPSTLNIEALLNYNGTRFTTTNTCVSNLCIVETAIDIPLNPGSVTSENRTFFWEITGFNATDSFTINTTTQVQNVTSIFLEFCNVTFTVETLNFTAFDEQTLLPVDPFRFSADFEFWLGTGSVFKNNSFENSSASSVQLCIQPGTEEYEINAVVEYDEGSGTSYTIRNYYFQNDFIDNVSEDIGLGLLFSNQSTSFILKVQDADILPLPNALVFTQRFYAGLGEFRTVQVAKTDDNGKSVGFFEVETADYRFIIKRDGEVLLVTPTQNRSQKVVGEETPFTLTFTIGDDRGASWE</sequence>
<proteinExistence type="predicted"/>
<dbReference type="SUPFAM" id="SSF49899">
    <property type="entry name" value="Concanavalin A-like lectins/glucanases"/>
    <property type="match status" value="1"/>
</dbReference>
<reference evidence="1" key="1">
    <citation type="journal article" date="2015" name="Nature">
        <title>Complex archaea that bridge the gap between prokaryotes and eukaryotes.</title>
        <authorList>
            <person name="Spang A."/>
            <person name="Saw J.H."/>
            <person name="Jorgensen S.L."/>
            <person name="Zaremba-Niedzwiedzka K."/>
            <person name="Martijn J."/>
            <person name="Lind A.E."/>
            <person name="van Eijk R."/>
            <person name="Schleper C."/>
            <person name="Guy L."/>
            <person name="Ettema T.J."/>
        </authorList>
    </citation>
    <scope>NUCLEOTIDE SEQUENCE</scope>
</reference>
<accession>A0A0F9DZE5</accession>
<protein>
    <recommendedName>
        <fullName evidence="2">LamG-like jellyroll fold domain-containing protein</fullName>
    </recommendedName>
</protein>
<comment type="caution">
    <text evidence="1">The sequence shown here is derived from an EMBL/GenBank/DDBJ whole genome shotgun (WGS) entry which is preliminary data.</text>
</comment>
<dbReference type="Gene3D" id="2.60.120.200">
    <property type="match status" value="1"/>
</dbReference>
<gene>
    <name evidence="1" type="ORF">LCGC14_2217720</name>
</gene>
<feature type="non-terminal residue" evidence="1">
    <location>
        <position position="616"/>
    </location>
</feature>
<dbReference type="EMBL" id="LAZR01029570">
    <property type="protein sequence ID" value="KKL59201.1"/>
    <property type="molecule type" value="Genomic_DNA"/>
</dbReference>
<dbReference type="AlphaFoldDB" id="A0A0F9DZE5"/>
<evidence type="ECO:0000313" key="1">
    <source>
        <dbReference type="EMBL" id="KKL59201.1"/>
    </source>
</evidence>
<name>A0A0F9DZE5_9ZZZZ</name>
<dbReference type="InterPro" id="IPR013320">
    <property type="entry name" value="ConA-like_dom_sf"/>
</dbReference>
<organism evidence="1">
    <name type="scientific">marine sediment metagenome</name>
    <dbReference type="NCBI Taxonomy" id="412755"/>
    <lineage>
        <taxon>unclassified sequences</taxon>
        <taxon>metagenomes</taxon>
        <taxon>ecological metagenomes</taxon>
    </lineage>
</organism>